<comment type="caution">
    <text evidence="4">The sequence shown here is derived from an EMBL/GenBank/DDBJ whole genome shotgun (WGS) entry which is preliminary data.</text>
</comment>
<keyword evidence="5" id="KW-1185">Reference proteome</keyword>
<evidence type="ECO:0000313" key="5">
    <source>
        <dbReference type="Proteomes" id="UP000434582"/>
    </source>
</evidence>
<dbReference type="InterPro" id="IPR018704">
    <property type="entry name" value="SecYEG/CpoB_TPR"/>
</dbReference>
<proteinExistence type="predicted"/>
<feature type="region of interest" description="Disordered" evidence="1">
    <location>
        <begin position="1"/>
        <end position="35"/>
    </location>
</feature>
<evidence type="ECO:0000256" key="2">
    <source>
        <dbReference type="SAM" id="Phobius"/>
    </source>
</evidence>
<dbReference type="EMBL" id="WIVE01000048">
    <property type="protein sequence ID" value="MQX37593.1"/>
    <property type="molecule type" value="Genomic_DNA"/>
</dbReference>
<reference evidence="4 5" key="1">
    <citation type="submission" date="2019-10" db="EMBL/GenBank/DDBJ databases">
        <title>Draft whole-genome sequence of the purple nonsulfur photosynthetic bacterium Roseospira navarrensis DSM 15114.</title>
        <authorList>
            <person name="Kyndt J.A."/>
            <person name="Meyer T.E."/>
        </authorList>
    </citation>
    <scope>NUCLEOTIDE SEQUENCE [LARGE SCALE GENOMIC DNA]</scope>
    <source>
        <strain evidence="4 5">DSM 15114</strain>
    </source>
</reference>
<keyword evidence="2" id="KW-1133">Transmembrane helix</keyword>
<name>A0A7X1ZFX4_9PROT</name>
<sequence>MTVAKTPRRPEKETRKGGTAPDAGQGGDDRGTVDPAEEALFREVDEDLRAEQMQKLWKQYGGYIVGAAVMVVAIVAGFQGWTAWQASVRADEAERYFNAVSGPGVGGPALEALAENGETGYAPLARLQRANQLADEGDTAGAIAAYDALASDGGEPTPLRHLASLLAALHAMEVEDPTSVRGRLSPLTADDSPWRFLARELMATLDMKEGRTAEARETFAALVDERDAPPGVRSRATEFLAMLGGDEG</sequence>
<evidence type="ECO:0000256" key="1">
    <source>
        <dbReference type="SAM" id="MobiDB-lite"/>
    </source>
</evidence>
<dbReference type="AlphaFoldDB" id="A0A7X1ZFX4"/>
<keyword evidence="2" id="KW-0472">Membrane</keyword>
<feature type="domain" description="Ancillary SecYEG translocon subunit/Cell division coordinator CpoB TPR" evidence="3">
    <location>
        <begin position="55"/>
        <end position="225"/>
    </location>
</feature>
<accession>A0A7X1ZFX4</accession>
<evidence type="ECO:0000313" key="4">
    <source>
        <dbReference type="EMBL" id="MQX37593.1"/>
    </source>
</evidence>
<protein>
    <submittedName>
        <fullName evidence="4">Tetratricopeptide repeat protein</fullName>
    </submittedName>
</protein>
<keyword evidence="2" id="KW-0812">Transmembrane</keyword>
<organism evidence="4 5">
    <name type="scientific">Roseospira navarrensis</name>
    <dbReference type="NCBI Taxonomy" id="140058"/>
    <lineage>
        <taxon>Bacteria</taxon>
        <taxon>Pseudomonadati</taxon>
        <taxon>Pseudomonadota</taxon>
        <taxon>Alphaproteobacteria</taxon>
        <taxon>Rhodospirillales</taxon>
        <taxon>Rhodospirillaceae</taxon>
        <taxon>Roseospira</taxon>
    </lineage>
</organism>
<gene>
    <name evidence="4" type="ORF">GHC57_13800</name>
</gene>
<feature type="transmembrane region" description="Helical" evidence="2">
    <location>
        <begin position="60"/>
        <end position="81"/>
    </location>
</feature>
<evidence type="ECO:0000259" key="3">
    <source>
        <dbReference type="Pfam" id="PF09976"/>
    </source>
</evidence>
<dbReference type="OrthoDB" id="7173339at2"/>
<dbReference type="Pfam" id="PF09976">
    <property type="entry name" value="TPR_21"/>
    <property type="match status" value="1"/>
</dbReference>
<dbReference type="Proteomes" id="UP000434582">
    <property type="component" value="Unassembled WGS sequence"/>
</dbReference>